<sequence>MRVIIVDDEQHVRTSIKSLVDWEKHGISEIDEAENGMEAIEIINKRKPSIIITDMVMPYKNGVQLLEWVEDHCQDSRIIVISGYNDFELVRSTIKHGVIDYLLKPIDQQQLIDTIEQAIIKYNKSLDERNELVEKNRKVVKLSSIYKDKLLSQHLTQEHNQYDQLLKELGHEYPLLHNIKHTSLAIIDVALLNKQIRHDYNWNNELLTFSVRNICNEILNNGKKGIVFQNLNSPNEIAIILWNDKYRGEAILQEINQVLEKLLYTKLYIGFSPGTPYMTRLAESYEKAKIALLNNNLLDKDNFINSYTQNEIKRYQSLNFAAYSDDLKYALKSSNPNRIKCLLDKWYDYLKQLYPITLGQLKMWLHEFSVIKMRWLQELSVKNDLVYETTLNEIELYEMLDRNGNLDLSLLIQTVAKDLKELSVYYCEQIVQSTNVIHQIARYIEINYEKNLSLQELSDEFLLNKEHISRKFKQIFNETFINYLNRIRIEKAKLLLENPNIKIIDIAFMVGYQDEKYFSRVFKKIEGKSPKDYRALHTISNML</sequence>
<evidence type="ECO:0000313" key="7">
    <source>
        <dbReference type="EMBL" id="MBD1378907.1"/>
    </source>
</evidence>
<dbReference type="GO" id="GO:0000160">
    <property type="term" value="P:phosphorelay signal transduction system"/>
    <property type="evidence" value="ECO:0007669"/>
    <property type="project" value="InterPro"/>
</dbReference>
<keyword evidence="8" id="KW-1185">Reference proteome</keyword>
<dbReference type="PRINTS" id="PR00032">
    <property type="entry name" value="HTHARAC"/>
</dbReference>
<dbReference type="InterPro" id="IPR009057">
    <property type="entry name" value="Homeodomain-like_sf"/>
</dbReference>
<keyword evidence="2" id="KW-0238">DNA-binding</keyword>
<organism evidence="7 8">
    <name type="scientific">Metabacillus arenae</name>
    <dbReference type="NCBI Taxonomy" id="2771434"/>
    <lineage>
        <taxon>Bacteria</taxon>
        <taxon>Bacillati</taxon>
        <taxon>Bacillota</taxon>
        <taxon>Bacilli</taxon>
        <taxon>Bacillales</taxon>
        <taxon>Bacillaceae</taxon>
        <taxon>Metabacillus</taxon>
    </lineage>
</organism>
<dbReference type="SMART" id="SM00342">
    <property type="entry name" value="HTH_ARAC"/>
    <property type="match status" value="1"/>
</dbReference>
<dbReference type="PANTHER" id="PTHR43280">
    <property type="entry name" value="ARAC-FAMILY TRANSCRIPTIONAL REGULATOR"/>
    <property type="match status" value="1"/>
</dbReference>
<dbReference type="InterPro" id="IPR011006">
    <property type="entry name" value="CheY-like_superfamily"/>
</dbReference>
<feature type="domain" description="Response regulatory" evidence="6">
    <location>
        <begin position="2"/>
        <end position="119"/>
    </location>
</feature>
<comment type="caution">
    <text evidence="7">The sequence shown here is derived from an EMBL/GenBank/DDBJ whole genome shotgun (WGS) entry which is preliminary data.</text>
</comment>
<keyword evidence="1" id="KW-0805">Transcription regulation</keyword>
<gene>
    <name evidence="7" type="ORF">IC621_01575</name>
</gene>
<dbReference type="InterPro" id="IPR020449">
    <property type="entry name" value="Tscrpt_reg_AraC-type_HTH"/>
</dbReference>
<keyword evidence="4" id="KW-0597">Phosphoprotein</keyword>
<dbReference type="InterPro" id="IPR001789">
    <property type="entry name" value="Sig_transdc_resp-reg_receiver"/>
</dbReference>
<reference evidence="7" key="1">
    <citation type="submission" date="2020-09" db="EMBL/GenBank/DDBJ databases">
        <title>A novel bacterium of genus Bacillus, isolated from South China Sea.</title>
        <authorList>
            <person name="Huang H."/>
            <person name="Mo K."/>
            <person name="Hu Y."/>
        </authorList>
    </citation>
    <scope>NUCLEOTIDE SEQUENCE</scope>
    <source>
        <strain evidence="7">IB182487</strain>
    </source>
</reference>
<dbReference type="GO" id="GO:0043565">
    <property type="term" value="F:sequence-specific DNA binding"/>
    <property type="evidence" value="ECO:0007669"/>
    <property type="project" value="InterPro"/>
</dbReference>
<dbReference type="PANTHER" id="PTHR43280:SF28">
    <property type="entry name" value="HTH-TYPE TRANSCRIPTIONAL ACTIVATOR RHAS"/>
    <property type="match status" value="1"/>
</dbReference>
<dbReference type="GO" id="GO:0003700">
    <property type="term" value="F:DNA-binding transcription factor activity"/>
    <property type="evidence" value="ECO:0007669"/>
    <property type="project" value="InterPro"/>
</dbReference>
<evidence type="ECO:0000313" key="8">
    <source>
        <dbReference type="Proteomes" id="UP000626844"/>
    </source>
</evidence>
<dbReference type="PROSITE" id="PS50110">
    <property type="entry name" value="RESPONSE_REGULATORY"/>
    <property type="match status" value="1"/>
</dbReference>
<dbReference type="SUPFAM" id="SSF46689">
    <property type="entry name" value="Homeodomain-like"/>
    <property type="match status" value="2"/>
</dbReference>
<feature type="modified residue" description="4-aspartylphosphate" evidence="4">
    <location>
        <position position="54"/>
    </location>
</feature>
<dbReference type="RefSeq" id="WP_191155087.1">
    <property type="nucleotide sequence ID" value="NZ_JACXAI010000002.1"/>
</dbReference>
<evidence type="ECO:0000256" key="3">
    <source>
        <dbReference type="ARBA" id="ARBA00023163"/>
    </source>
</evidence>
<dbReference type="AlphaFoldDB" id="A0A926N7Q8"/>
<evidence type="ECO:0000256" key="2">
    <source>
        <dbReference type="ARBA" id="ARBA00023125"/>
    </source>
</evidence>
<dbReference type="Proteomes" id="UP000626844">
    <property type="component" value="Unassembled WGS sequence"/>
</dbReference>
<dbReference type="InterPro" id="IPR018062">
    <property type="entry name" value="HTH_AraC-typ_CS"/>
</dbReference>
<name>A0A926N7Q8_9BACI</name>
<evidence type="ECO:0000256" key="1">
    <source>
        <dbReference type="ARBA" id="ARBA00023015"/>
    </source>
</evidence>
<evidence type="ECO:0000259" key="6">
    <source>
        <dbReference type="PROSITE" id="PS50110"/>
    </source>
</evidence>
<dbReference type="Gene3D" id="1.10.10.60">
    <property type="entry name" value="Homeodomain-like"/>
    <property type="match status" value="2"/>
</dbReference>
<keyword evidence="3" id="KW-0804">Transcription</keyword>
<evidence type="ECO:0000259" key="5">
    <source>
        <dbReference type="PROSITE" id="PS01124"/>
    </source>
</evidence>
<dbReference type="CDD" id="cd17536">
    <property type="entry name" value="REC_YesN-like"/>
    <property type="match status" value="1"/>
</dbReference>
<accession>A0A926N7Q8</accession>
<evidence type="ECO:0000256" key="4">
    <source>
        <dbReference type="PROSITE-ProRule" id="PRU00169"/>
    </source>
</evidence>
<feature type="domain" description="HTH araC/xylS-type" evidence="5">
    <location>
        <begin position="438"/>
        <end position="536"/>
    </location>
</feature>
<dbReference type="SMART" id="SM00448">
    <property type="entry name" value="REC"/>
    <property type="match status" value="1"/>
</dbReference>
<dbReference type="Pfam" id="PF00072">
    <property type="entry name" value="Response_reg"/>
    <property type="match status" value="1"/>
</dbReference>
<dbReference type="PROSITE" id="PS00041">
    <property type="entry name" value="HTH_ARAC_FAMILY_1"/>
    <property type="match status" value="1"/>
</dbReference>
<dbReference type="EMBL" id="JACXAI010000002">
    <property type="protein sequence ID" value="MBD1378907.1"/>
    <property type="molecule type" value="Genomic_DNA"/>
</dbReference>
<proteinExistence type="predicted"/>
<dbReference type="PROSITE" id="PS01124">
    <property type="entry name" value="HTH_ARAC_FAMILY_2"/>
    <property type="match status" value="1"/>
</dbReference>
<dbReference type="InterPro" id="IPR018060">
    <property type="entry name" value="HTH_AraC"/>
</dbReference>
<dbReference type="Gene3D" id="3.40.50.2300">
    <property type="match status" value="1"/>
</dbReference>
<protein>
    <submittedName>
        <fullName evidence="7">Response regulator</fullName>
    </submittedName>
</protein>
<dbReference type="SUPFAM" id="SSF52172">
    <property type="entry name" value="CheY-like"/>
    <property type="match status" value="1"/>
</dbReference>
<dbReference type="Pfam" id="PF12833">
    <property type="entry name" value="HTH_18"/>
    <property type="match status" value="1"/>
</dbReference>